<organism evidence="1 2">
    <name type="scientific">Desmospora activa DSM 45169</name>
    <dbReference type="NCBI Taxonomy" id="1121389"/>
    <lineage>
        <taxon>Bacteria</taxon>
        <taxon>Bacillati</taxon>
        <taxon>Bacillota</taxon>
        <taxon>Bacilli</taxon>
        <taxon>Bacillales</taxon>
        <taxon>Thermoactinomycetaceae</taxon>
        <taxon>Desmospora</taxon>
    </lineage>
</organism>
<dbReference type="InterPro" id="IPR036736">
    <property type="entry name" value="ACP-like_sf"/>
</dbReference>
<dbReference type="EMBL" id="PZZP01000001">
    <property type="protein sequence ID" value="PTM58835.1"/>
    <property type="molecule type" value="Genomic_DNA"/>
</dbReference>
<dbReference type="SUPFAM" id="SSF47336">
    <property type="entry name" value="ACP-like"/>
    <property type="match status" value="1"/>
</dbReference>
<sequence>MNEQRMKELFVQTYEMDIKPEEIESNQVLFGPESSFSLDSMDVLRFISVLKDEYNLQLGSVRTDTFKSIQSITQFVEEQS</sequence>
<dbReference type="AlphaFoldDB" id="A0A2T4ZAE6"/>
<proteinExistence type="predicted"/>
<dbReference type="Gene3D" id="1.10.1200.10">
    <property type="entry name" value="ACP-like"/>
    <property type="match status" value="1"/>
</dbReference>
<reference evidence="1 2" key="1">
    <citation type="submission" date="2018-04" db="EMBL/GenBank/DDBJ databases">
        <title>Genomic Encyclopedia of Archaeal and Bacterial Type Strains, Phase II (KMG-II): from individual species to whole genera.</title>
        <authorList>
            <person name="Goeker M."/>
        </authorList>
    </citation>
    <scope>NUCLEOTIDE SEQUENCE [LARGE SCALE GENOMIC DNA]</scope>
    <source>
        <strain evidence="1 2">DSM 45169</strain>
    </source>
</reference>
<dbReference type="RefSeq" id="WP_107725586.1">
    <property type="nucleotide sequence ID" value="NZ_PZZP01000001.1"/>
</dbReference>
<name>A0A2T4ZAE6_9BACL</name>
<dbReference type="OrthoDB" id="2989828at2"/>
<keyword evidence="2" id="KW-1185">Reference proteome</keyword>
<dbReference type="Proteomes" id="UP000241639">
    <property type="component" value="Unassembled WGS sequence"/>
</dbReference>
<comment type="caution">
    <text evidence="1">The sequence shown here is derived from an EMBL/GenBank/DDBJ whole genome shotgun (WGS) entry which is preliminary data.</text>
</comment>
<evidence type="ECO:0000313" key="2">
    <source>
        <dbReference type="Proteomes" id="UP000241639"/>
    </source>
</evidence>
<accession>A0A2T4ZAE6</accession>
<evidence type="ECO:0000313" key="1">
    <source>
        <dbReference type="EMBL" id="PTM58835.1"/>
    </source>
</evidence>
<protein>
    <submittedName>
        <fullName evidence="1">Acyl carrier protein</fullName>
    </submittedName>
</protein>
<gene>
    <name evidence="1" type="ORF">C8J48_1429</name>
</gene>